<dbReference type="EMBL" id="CM004472">
    <property type="protein sequence ID" value="OCT85363.1"/>
    <property type="molecule type" value="Genomic_DNA"/>
</dbReference>
<accession>A0A974D573</accession>
<organism evidence="1 2">
    <name type="scientific">Xenopus laevis</name>
    <name type="common">African clawed frog</name>
    <dbReference type="NCBI Taxonomy" id="8355"/>
    <lineage>
        <taxon>Eukaryota</taxon>
        <taxon>Metazoa</taxon>
        <taxon>Chordata</taxon>
        <taxon>Craniata</taxon>
        <taxon>Vertebrata</taxon>
        <taxon>Euteleostomi</taxon>
        <taxon>Amphibia</taxon>
        <taxon>Batrachia</taxon>
        <taxon>Anura</taxon>
        <taxon>Pipoidea</taxon>
        <taxon>Pipidae</taxon>
        <taxon>Xenopodinae</taxon>
        <taxon>Xenopus</taxon>
        <taxon>Xenopus</taxon>
    </lineage>
</organism>
<evidence type="ECO:0000313" key="2">
    <source>
        <dbReference type="Proteomes" id="UP000694892"/>
    </source>
</evidence>
<dbReference type="Proteomes" id="UP000694892">
    <property type="component" value="Chromosome 4L"/>
</dbReference>
<gene>
    <name evidence="1" type="ORF">XELAEV_18023530mg</name>
</gene>
<name>A0A974D573_XENLA</name>
<dbReference type="AlphaFoldDB" id="A0A974D573"/>
<evidence type="ECO:0000313" key="1">
    <source>
        <dbReference type="EMBL" id="OCT85363.1"/>
    </source>
</evidence>
<sequence>MMKKRCRLTWTKCQNEKNIEGATVNAKVKIVIMLKLPRRNQSAAHLSRNNNEQYNGSNMLGRESKRFKVGIAKASCPFVQYVMLLLLLQLDECAWNGSLLCHTANRKGQKHCERWKKIGRGGKIIPNLTAANTHTASDTQHGPSPTKFFGNLRNRWAGLRGT</sequence>
<protein>
    <submittedName>
        <fullName evidence="1">Uncharacterized protein</fullName>
    </submittedName>
</protein>
<reference evidence="2" key="1">
    <citation type="journal article" date="2016" name="Nature">
        <title>Genome evolution in the allotetraploid frog Xenopus laevis.</title>
        <authorList>
            <person name="Session A.M."/>
            <person name="Uno Y."/>
            <person name="Kwon T."/>
            <person name="Chapman J.A."/>
            <person name="Toyoda A."/>
            <person name="Takahashi S."/>
            <person name="Fukui A."/>
            <person name="Hikosaka A."/>
            <person name="Suzuki A."/>
            <person name="Kondo M."/>
            <person name="van Heeringen S.J."/>
            <person name="Quigley I."/>
            <person name="Heinz S."/>
            <person name="Ogino H."/>
            <person name="Ochi H."/>
            <person name="Hellsten U."/>
            <person name="Lyons J.B."/>
            <person name="Simakov O."/>
            <person name="Putnam N."/>
            <person name="Stites J."/>
            <person name="Kuroki Y."/>
            <person name="Tanaka T."/>
            <person name="Michiue T."/>
            <person name="Watanabe M."/>
            <person name="Bogdanovic O."/>
            <person name="Lister R."/>
            <person name="Georgiou G."/>
            <person name="Paranjpe S.S."/>
            <person name="van Kruijsbergen I."/>
            <person name="Shu S."/>
            <person name="Carlson J."/>
            <person name="Kinoshita T."/>
            <person name="Ohta Y."/>
            <person name="Mawaribuchi S."/>
            <person name="Jenkins J."/>
            <person name="Grimwood J."/>
            <person name="Schmutz J."/>
            <person name="Mitros T."/>
            <person name="Mozaffari S.V."/>
            <person name="Suzuki Y."/>
            <person name="Haramoto Y."/>
            <person name="Yamamoto T.S."/>
            <person name="Takagi C."/>
            <person name="Heald R."/>
            <person name="Miller K."/>
            <person name="Haudenschild C."/>
            <person name="Kitzman J."/>
            <person name="Nakayama T."/>
            <person name="Izutsu Y."/>
            <person name="Robert J."/>
            <person name="Fortriede J."/>
            <person name="Burns K."/>
            <person name="Lotay V."/>
            <person name="Karimi K."/>
            <person name="Yasuoka Y."/>
            <person name="Dichmann D.S."/>
            <person name="Flajnik M.F."/>
            <person name="Houston D.W."/>
            <person name="Shendure J."/>
            <person name="DuPasquier L."/>
            <person name="Vize P.D."/>
            <person name="Zorn A.M."/>
            <person name="Ito M."/>
            <person name="Marcotte E.M."/>
            <person name="Wallingford J.B."/>
            <person name="Ito Y."/>
            <person name="Asashima M."/>
            <person name="Ueno N."/>
            <person name="Matsuda Y."/>
            <person name="Veenstra G.J."/>
            <person name="Fujiyama A."/>
            <person name="Harland R.M."/>
            <person name="Taira M."/>
            <person name="Rokhsar D.S."/>
        </authorList>
    </citation>
    <scope>NUCLEOTIDE SEQUENCE [LARGE SCALE GENOMIC DNA]</scope>
    <source>
        <strain evidence="2">J</strain>
    </source>
</reference>
<proteinExistence type="predicted"/>